<organism evidence="1 2">
    <name type="scientific">Eretmocerus hayati</name>
    <dbReference type="NCBI Taxonomy" id="131215"/>
    <lineage>
        <taxon>Eukaryota</taxon>
        <taxon>Metazoa</taxon>
        <taxon>Ecdysozoa</taxon>
        <taxon>Arthropoda</taxon>
        <taxon>Hexapoda</taxon>
        <taxon>Insecta</taxon>
        <taxon>Pterygota</taxon>
        <taxon>Neoptera</taxon>
        <taxon>Endopterygota</taxon>
        <taxon>Hymenoptera</taxon>
        <taxon>Apocrita</taxon>
        <taxon>Proctotrupomorpha</taxon>
        <taxon>Chalcidoidea</taxon>
        <taxon>Aphelinidae</taxon>
        <taxon>Aphelininae</taxon>
        <taxon>Eretmocerus</taxon>
    </lineage>
</organism>
<name>A0ACC2PUM5_9HYME</name>
<sequence>MGKACYDCPLNITDCYRPHCIPIDGVHKLLYVVNRQIPGPLIEVCQNDNIVVDVRNAMISESTTIHWHGMKQRRTPYMDGVPYGTHFWHSHIGAQRGVGLFGALIVHPLVQNDPHRLLYDYDYHYMVIGDWSHLDGTNAEIRQYHDTFTLPHTILINGRGRFQSFDGNDGSKVYTPIAVFNVEQFKRYRFRLIHAGVEDCATQISIDNHSLLVISLDNEDIVPIEVDVINLWAGERIARLRYSSAPNRDPSSPTGYQLPKYTRTTRVLNPYQGDGVTQNNTDIYVPWLTSIAPADITLRPVPDQQIYISYDFYKLDNYEYHRKNLYGYDQVPFLRRIGSLQLNHISLKLPSFPLMSQRDMIKPGSFCNSTNIPQDYCTKEQCACTHVLRVRLNSVVELVFVDEGQYAVENHPLHLHGHSFRVVASQGFSKAITTDEVKQLDRVGKIHRNLNQSTPRWIHDSEISCQQSWLLVLPLPLGITF</sequence>
<dbReference type="EMBL" id="CM056741">
    <property type="protein sequence ID" value="KAJ8686471.1"/>
    <property type="molecule type" value="Genomic_DNA"/>
</dbReference>
<keyword evidence="2" id="KW-1185">Reference proteome</keyword>
<accession>A0ACC2PUM5</accession>
<proteinExistence type="predicted"/>
<dbReference type="Proteomes" id="UP001239111">
    <property type="component" value="Chromosome 1"/>
</dbReference>
<protein>
    <submittedName>
        <fullName evidence="1">Uncharacterized protein</fullName>
    </submittedName>
</protein>
<comment type="caution">
    <text evidence="1">The sequence shown here is derived from an EMBL/GenBank/DDBJ whole genome shotgun (WGS) entry which is preliminary data.</text>
</comment>
<evidence type="ECO:0000313" key="2">
    <source>
        <dbReference type="Proteomes" id="UP001239111"/>
    </source>
</evidence>
<reference evidence="1" key="1">
    <citation type="submission" date="2023-04" db="EMBL/GenBank/DDBJ databases">
        <title>A chromosome-level genome assembly of the parasitoid wasp Eretmocerus hayati.</title>
        <authorList>
            <person name="Zhong Y."/>
            <person name="Liu S."/>
            <person name="Liu Y."/>
        </authorList>
    </citation>
    <scope>NUCLEOTIDE SEQUENCE</scope>
    <source>
        <strain evidence="1">ZJU_SS_LIU_2023</strain>
    </source>
</reference>
<gene>
    <name evidence="1" type="ORF">QAD02_022265</name>
</gene>
<evidence type="ECO:0000313" key="1">
    <source>
        <dbReference type="EMBL" id="KAJ8686471.1"/>
    </source>
</evidence>